<keyword evidence="2" id="KW-1185">Reference proteome</keyword>
<organism evidence="1 2">
    <name type="scientific">Haliangium ochraceum (strain DSM 14365 / JCM 11303 / SMP-2)</name>
    <dbReference type="NCBI Taxonomy" id="502025"/>
    <lineage>
        <taxon>Bacteria</taxon>
        <taxon>Pseudomonadati</taxon>
        <taxon>Myxococcota</taxon>
        <taxon>Polyangia</taxon>
        <taxon>Haliangiales</taxon>
        <taxon>Kofleriaceae</taxon>
        <taxon>Haliangium</taxon>
    </lineage>
</organism>
<sequence length="212" mass="24210">MRVLERLQRGLESTYRIDPSLAIGDFVIDDAGRRALGVQRTPREQLLLSENQGDLELGVFVDAAVLETLRRHDPGESLHEDNFADFLLALEGVSHFVYVLWCARGQRQFSALELELQAEVDKYLISLLLLGVAPARSSALRRRLYRQFSFEDDLDDDELARYRAANSNAHRYSASLERRYLHSGGVDDMLRELRRFYRLSLPSKLDLIASAA</sequence>
<dbReference type="STRING" id="502025.Hoch_6592"/>
<dbReference type="EMBL" id="CP001804">
    <property type="protein sequence ID" value="ACY19058.1"/>
    <property type="molecule type" value="Genomic_DNA"/>
</dbReference>
<dbReference type="RefSeq" id="WP_012831650.1">
    <property type="nucleotide sequence ID" value="NC_013440.1"/>
</dbReference>
<dbReference type="AlphaFoldDB" id="D0LRR6"/>
<evidence type="ECO:0000313" key="1">
    <source>
        <dbReference type="EMBL" id="ACY19058.1"/>
    </source>
</evidence>
<proteinExistence type="predicted"/>
<name>D0LRR6_HALO1</name>
<accession>D0LRR6</accession>
<protein>
    <submittedName>
        <fullName evidence="1">Uncharacterized protein</fullName>
    </submittedName>
</protein>
<dbReference type="HOGENOM" id="CLU_1249944_0_0_7"/>
<dbReference type="OrthoDB" id="5502956at2"/>
<dbReference type="eggNOG" id="ENOG50318MR">
    <property type="taxonomic scope" value="Bacteria"/>
</dbReference>
<evidence type="ECO:0000313" key="2">
    <source>
        <dbReference type="Proteomes" id="UP000001880"/>
    </source>
</evidence>
<gene>
    <name evidence="1" type="ordered locus">Hoch_6592</name>
</gene>
<dbReference type="KEGG" id="hoh:Hoch_6592"/>
<dbReference type="Proteomes" id="UP000001880">
    <property type="component" value="Chromosome"/>
</dbReference>
<reference evidence="1 2" key="1">
    <citation type="journal article" date="2010" name="Stand. Genomic Sci.">
        <title>Complete genome sequence of Haliangium ochraceum type strain (SMP-2).</title>
        <authorList>
            <consortium name="US DOE Joint Genome Institute (JGI-PGF)"/>
            <person name="Ivanova N."/>
            <person name="Daum C."/>
            <person name="Lang E."/>
            <person name="Abt B."/>
            <person name="Kopitz M."/>
            <person name="Saunders E."/>
            <person name="Lapidus A."/>
            <person name="Lucas S."/>
            <person name="Glavina Del Rio T."/>
            <person name="Nolan M."/>
            <person name="Tice H."/>
            <person name="Copeland A."/>
            <person name="Cheng J.F."/>
            <person name="Chen F."/>
            <person name="Bruce D."/>
            <person name="Goodwin L."/>
            <person name="Pitluck S."/>
            <person name="Mavromatis K."/>
            <person name="Pati A."/>
            <person name="Mikhailova N."/>
            <person name="Chen A."/>
            <person name="Palaniappan K."/>
            <person name="Land M."/>
            <person name="Hauser L."/>
            <person name="Chang Y.J."/>
            <person name="Jeffries C.D."/>
            <person name="Detter J.C."/>
            <person name="Brettin T."/>
            <person name="Rohde M."/>
            <person name="Goker M."/>
            <person name="Bristow J."/>
            <person name="Markowitz V."/>
            <person name="Eisen J.A."/>
            <person name="Hugenholtz P."/>
            <person name="Kyrpides N.C."/>
            <person name="Klenk H.P."/>
        </authorList>
    </citation>
    <scope>NUCLEOTIDE SEQUENCE [LARGE SCALE GENOMIC DNA]</scope>
    <source>
        <strain evidence="2">DSM 14365 / CIP 107738 / JCM 11303 / AJ 13395 / SMP-2</strain>
    </source>
</reference>